<dbReference type="AlphaFoldDB" id="A0A5J4UNH0"/>
<protein>
    <submittedName>
        <fullName evidence="1">Uncharacterized protein</fullName>
    </submittedName>
</protein>
<organism evidence="1 2">
    <name type="scientific">Streblomastix strix</name>
    <dbReference type="NCBI Taxonomy" id="222440"/>
    <lineage>
        <taxon>Eukaryota</taxon>
        <taxon>Metamonada</taxon>
        <taxon>Preaxostyla</taxon>
        <taxon>Oxymonadida</taxon>
        <taxon>Streblomastigidae</taxon>
        <taxon>Streblomastix</taxon>
    </lineage>
</organism>
<evidence type="ECO:0000313" key="2">
    <source>
        <dbReference type="Proteomes" id="UP000324800"/>
    </source>
</evidence>
<proteinExistence type="predicted"/>
<dbReference type="EMBL" id="SNRW01014005">
    <property type="protein sequence ID" value="KAA6371968.1"/>
    <property type="molecule type" value="Genomic_DNA"/>
</dbReference>
<dbReference type="Proteomes" id="UP000324800">
    <property type="component" value="Unassembled WGS sequence"/>
</dbReference>
<name>A0A5J4UNH0_9EUKA</name>
<accession>A0A5J4UNH0</accession>
<comment type="caution">
    <text evidence="1">The sequence shown here is derived from an EMBL/GenBank/DDBJ whole genome shotgun (WGS) entry which is preliminary data.</text>
</comment>
<gene>
    <name evidence="1" type="ORF">EZS28_032505</name>
</gene>
<reference evidence="1 2" key="1">
    <citation type="submission" date="2019-03" db="EMBL/GenBank/DDBJ databases">
        <title>Single cell metagenomics reveals metabolic interactions within the superorganism composed of flagellate Streblomastix strix and complex community of Bacteroidetes bacteria on its surface.</title>
        <authorList>
            <person name="Treitli S.C."/>
            <person name="Kolisko M."/>
            <person name="Husnik F."/>
            <person name="Keeling P."/>
            <person name="Hampl V."/>
        </authorList>
    </citation>
    <scope>NUCLEOTIDE SEQUENCE [LARGE SCALE GENOMIC DNA]</scope>
    <source>
        <strain evidence="1">ST1C</strain>
    </source>
</reference>
<evidence type="ECO:0000313" key="1">
    <source>
        <dbReference type="EMBL" id="KAA6371968.1"/>
    </source>
</evidence>
<sequence length="87" mass="9875">MTASNSYSGPLFESPLIAQVRLSVSYQMKRIQFLSYALFIKLYMKLTYQTLAESCTNLELEYFSLFNAPPPSALFDTNFANSARLSL</sequence>